<feature type="chain" id="PRO_5040262256" description="Infection structure specific protein" evidence="2">
    <location>
        <begin position="21"/>
        <end position="232"/>
    </location>
</feature>
<sequence length="232" mass="22876">MLSSIAVAVVAAAPLAAALAADIPVFEELRIQHLVARTTTDFAALTACIPPSSILEPSFTGLPTPPTALESIYITETDPCALETLSLPKSLSSEYASYSSAILSWYSKNKPEIQSYESVVSSVEASLRNNPTCSQFLAPSITSQVSLTTGLNICTRVTSGSTSGATSTSGSGSSGSGSASAASASGSSGAAASSSGSGSPGAAAGNLGSSRDTMLLLAGGVLTGCIAALAAL</sequence>
<feature type="region of interest" description="Disordered" evidence="1">
    <location>
        <begin position="159"/>
        <end position="204"/>
    </location>
</feature>
<evidence type="ECO:0008006" key="5">
    <source>
        <dbReference type="Google" id="ProtNLM"/>
    </source>
</evidence>
<protein>
    <recommendedName>
        <fullName evidence="5">Infection structure specific protein</fullName>
    </recommendedName>
</protein>
<dbReference type="EMBL" id="ML978123">
    <property type="protein sequence ID" value="KAF2101505.1"/>
    <property type="molecule type" value="Genomic_DNA"/>
</dbReference>
<feature type="signal peptide" evidence="2">
    <location>
        <begin position="1"/>
        <end position="20"/>
    </location>
</feature>
<evidence type="ECO:0000313" key="3">
    <source>
        <dbReference type="EMBL" id="KAF2101505.1"/>
    </source>
</evidence>
<evidence type="ECO:0000256" key="1">
    <source>
        <dbReference type="SAM" id="MobiDB-lite"/>
    </source>
</evidence>
<reference evidence="3" key="1">
    <citation type="journal article" date="2020" name="Stud. Mycol.">
        <title>101 Dothideomycetes genomes: a test case for predicting lifestyles and emergence of pathogens.</title>
        <authorList>
            <person name="Haridas S."/>
            <person name="Albert R."/>
            <person name="Binder M."/>
            <person name="Bloem J."/>
            <person name="Labutti K."/>
            <person name="Salamov A."/>
            <person name="Andreopoulos B."/>
            <person name="Baker S."/>
            <person name="Barry K."/>
            <person name="Bills G."/>
            <person name="Bluhm B."/>
            <person name="Cannon C."/>
            <person name="Castanera R."/>
            <person name="Culley D."/>
            <person name="Daum C."/>
            <person name="Ezra D."/>
            <person name="Gonzalez J."/>
            <person name="Henrissat B."/>
            <person name="Kuo A."/>
            <person name="Liang C."/>
            <person name="Lipzen A."/>
            <person name="Lutzoni F."/>
            <person name="Magnuson J."/>
            <person name="Mondo S."/>
            <person name="Nolan M."/>
            <person name="Ohm R."/>
            <person name="Pangilinan J."/>
            <person name="Park H.-J."/>
            <person name="Ramirez L."/>
            <person name="Alfaro M."/>
            <person name="Sun H."/>
            <person name="Tritt A."/>
            <person name="Yoshinaga Y."/>
            <person name="Zwiers L.-H."/>
            <person name="Turgeon B."/>
            <person name="Goodwin S."/>
            <person name="Spatafora J."/>
            <person name="Crous P."/>
            <person name="Grigoriev I."/>
        </authorList>
    </citation>
    <scope>NUCLEOTIDE SEQUENCE</scope>
    <source>
        <strain evidence="3">CBS 133067</strain>
    </source>
</reference>
<name>A0A9P4ILM5_9PEZI</name>
<keyword evidence="2" id="KW-0732">Signal</keyword>
<accession>A0A9P4ILM5</accession>
<comment type="caution">
    <text evidence="3">The sequence shown here is derived from an EMBL/GenBank/DDBJ whole genome shotgun (WGS) entry which is preliminary data.</text>
</comment>
<keyword evidence="4" id="KW-1185">Reference proteome</keyword>
<evidence type="ECO:0000313" key="4">
    <source>
        <dbReference type="Proteomes" id="UP000799772"/>
    </source>
</evidence>
<gene>
    <name evidence="3" type="ORF">NA57DRAFT_72945</name>
</gene>
<proteinExistence type="predicted"/>
<organism evidence="3 4">
    <name type="scientific">Rhizodiscina lignyota</name>
    <dbReference type="NCBI Taxonomy" id="1504668"/>
    <lineage>
        <taxon>Eukaryota</taxon>
        <taxon>Fungi</taxon>
        <taxon>Dikarya</taxon>
        <taxon>Ascomycota</taxon>
        <taxon>Pezizomycotina</taxon>
        <taxon>Dothideomycetes</taxon>
        <taxon>Pleosporomycetidae</taxon>
        <taxon>Aulographales</taxon>
        <taxon>Rhizodiscinaceae</taxon>
        <taxon>Rhizodiscina</taxon>
    </lineage>
</organism>
<dbReference type="Proteomes" id="UP000799772">
    <property type="component" value="Unassembled WGS sequence"/>
</dbReference>
<evidence type="ECO:0000256" key="2">
    <source>
        <dbReference type="SAM" id="SignalP"/>
    </source>
</evidence>
<dbReference type="AlphaFoldDB" id="A0A9P4ILM5"/>